<dbReference type="WBParaSite" id="scaffold40045_cov326.g23660">
    <property type="protein sequence ID" value="scaffold40045_cov326.g23660"/>
    <property type="gene ID" value="scaffold40045_cov326.g23660"/>
</dbReference>
<protein>
    <submittedName>
        <fullName evidence="2">Uncharacterized protein</fullName>
    </submittedName>
</protein>
<evidence type="ECO:0000313" key="1">
    <source>
        <dbReference type="Proteomes" id="UP000887561"/>
    </source>
</evidence>
<organism evidence="1 2">
    <name type="scientific">Meloidogyne javanica</name>
    <name type="common">Root-knot nematode worm</name>
    <dbReference type="NCBI Taxonomy" id="6303"/>
    <lineage>
        <taxon>Eukaryota</taxon>
        <taxon>Metazoa</taxon>
        <taxon>Ecdysozoa</taxon>
        <taxon>Nematoda</taxon>
        <taxon>Chromadorea</taxon>
        <taxon>Rhabditida</taxon>
        <taxon>Tylenchina</taxon>
        <taxon>Tylenchomorpha</taxon>
        <taxon>Tylenchoidea</taxon>
        <taxon>Meloidogynidae</taxon>
        <taxon>Meloidogyninae</taxon>
        <taxon>Meloidogyne</taxon>
        <taxon>Meloidogyne incognita group</taxon>
    </lineage>
</organism>
<dbReference type="AlphaFoldDB" id="A0A915MKP7"/>
<evidence type="ECO:0000313" key="2">
    <source>
        <dbReference type="WBParaSite" id="scaffold40045_cov326.g23660"/>
    </source>
</evidence>
<proteinExistence type="predicted"/>
<reference evidence="2" key="1">
    <citation type="submission" date="2022-11" db="UniProtKB">
        <authorList>
            <consortium name="WormBaseParasite"/>
        </authorList>
    </citation>
    <scope>IDENTIFICATION</scope>
</reference>
<name>A0A915MKP7_MELJA</name>
<keyword evidence="1" id="KW-1185">Reference proteome</keyword>
<sequence length="71" mass="7722">MTLHNLPLYDYFAVIGYNPEFGLKQESKTGFGGGNLPNGPRSPLQASYQAKVIAHFPAERQGRPFAAEIAA</sequence>
<dbReference type="Proteomes" id="UP000887561">
    <property type="component" value="Unplaced"/>
</dbReference>
<accession>A0A915MKP7</accession>